<dbReference type="Gene3D" id="3.20.20.80">
    <property type="entry name" value="Glycosidases"/>
    <property type="match status" value="1"/>
</dbReference>
<dbReference type="Proteomes" id="UP000598174">
    <property type="component" value="Unassembled WGS sequence"/>
</dbReference>
<sequence>MKYGVYAGGRAGLVCSRELDPRQVGKLVDELGAGRPFVVREYVHFLGADPDPAVVMSLGVAGELQRLPMPDDWYVSGGRELDLVVSYLPAEADLAGWLAFLDRVVERYAGITRYLQVTLEGNVPIPYLDGSSPGVVEALTEGIPHARRALDAAGHAPVRVGFSVAEPAEWLGGDDAFWERLAEADLSAVDYVGLGLYPDAFGTPVPVEMLRAMTEHALRHLREHSLATAGIPAGVPIHVCETGSPSLPGRDQVASLATMLSVVREQAAALNVTVYELFGLRDADTASGEALGAFGLVTDEYARKPSFEFYRRAVRDA</sequence>
<proteinExistence type="predicted"/>
<dbReference type="SUPFAM" id="SSF51445">
    <property type="entry name" value="(Trans)glycosidases"/>
    <property type="match status" value="1"/>
</dbReference>
<dbReference type="RefSeq" id="WP_203821901.1">
    <property type="nucleotide sequence ID" value="NZ_BAAABP010000046.1"/>
</dbReference>
<reference evidence="1" key="1">
    <citation type="submission" date="2021-01" db="EMBL/GenBank/DDBJ databases">
        <title>Whole genome shotgun sequence of Actinoplanes ferrugineus NBRC 15555.</title>
        <authorList>
            <person name="Komaki H."/>
            <person name="Tamura T."/>
        </authorList>
    </citation>
    <scope>NUCLEOTIDE SEQUENCE</scope>
    <source>
        <strain evidence="1">NBRC 15555</strain>
    </source>
</reference>
<dbReference type="EMBL" id="BOMM01000068">
    <property type="protein sequence ID" value="GIE15538.1"/>
    <property type="molecule type" value="Genomic_DNA"/>
</dbReference>
<dbReference type="AlphaFoldDB" id="A0A919J9J5"/>
<protein>
    <submittedName>
        <fullName evidence="1">Uncharacterized protein</fullName>
    </submittedName>
</protein>
<comment type="caution">
    <text evidence="1">The sequence shown here is derived from an EMBL/GenBank/DDBJ whole genome shotgun (WGS) entry which is preliminary data.</text>
</comment>
<accession>A0A919J9J5</accession>
<organism evidence="1 2">
    <name type="scientific">Paractinoplanes ferrugineus</name>
    <dbReference type="NCBI Taxonomy" id="113564"/>
    <lineage>
        <taxon>Bacteria</taxon>
        <taxon>Bacillati</taxon>
        <taxon>Actinomycetota</taxon>
        <taxon>Actinomycetes</taxon>
        <taxon>Micromonosporales</taxon>
        <taxon>Micromonosporaceae</taxon>
        <taxon>Paractinoplanes</taxon>
    </lineage>
</organism>
<name>A0A919J9J5_9ACTN</name>
<keyword evidence="2" id="KW-1185">Reference proteome</keyword>
<evidence type="ECO:0000313" key="2">
    <source>
        <dbReference type="Proteomes" id="UP000598174"/>
    </source>
</evidence>
<gene>
    <name evidence="1" type="ORF">Afe05nite_73780</name>
</gene>
<dbReference type="InterPro" id="IPR017853">
    <property type="entry name" value="GH"/>
</dbReference>
<evidence type="ECO:0000313" key="1">
    <source>
        <dbReference type="EMBL" id="GIE15538.1"/>
    </source>
</evidence>